<feature type="region of interest" description="Disordered" evidence="1">
    <location>
        <begin position="284"/>
        <end position="304"/>
    </location>
</feature>
<keyword evidence="3" id="KW-0732">Signal</keyword>
<evidence type="ECO:0000313" key="5">
    <source>
        <dbReference type="Proteomes" id="UP000799778"/>
    </source>
</evidence>
<evidence type="ECO:0000256" key="2">
    <source>
        <dbReference type="SAM" id="Phobius"/>
    </source>
</evidence>
<keyword evidence="5" id="KW-1185">Reference proteome</keyword>
<accession>A0A6A5XA88</accession>
<feature type="transmembrane region" description="Helical" evidence="2">
    <location>
        <begin position="221"/>
        <end position="245"/>
    </location>
</feature>
<sequence length="304" mass="32453">MARLSHLLSLLLFSSRIVSAAEQKCYGLNGQPQEEGFGPCKTGTRHSGCCAINRPAGSVDICLDNGLCMATGEGYMGTIWQSGCTDPTGQDPACPKLCPDVRDNFGGLKKVFAWNIQTCDFGKYCCREVGDSRNCCNNATAPQIETNFIGAFQFPTSTAGIPSSSSISLATTTSAKLSATPTPDATRTSEIVGEAVSTGTPFAQESTTSQPQTTCKPDKSAVVGGAVGGILGAALLGMMGVIMWMHRKEKRQRRLKEHYEEQFGQNFAYKRTVVVDTESSELLQLPTSPTSEKPIIIEQQGRAG</sequence>
<feature type="signal peptide" evidence="3">
    <location>
        <begin position="1"/>
        <end position="20"/>
    </location>
</feature>
<evidence type="ECO:0000256" key="3">
    <source>
        <dbReference type="SAM" id="SignalP"/>
    </source>
</evidence>
<dbReference type="GeneID" id="54291608"/>
<dbReference type="EMBL" id="ML978077">
    <property type="protein sequence ID" value="KAF2009898.1"/>
    <property type="molecule type" value="Genomic_DNA"/>
</dbReference>
<dbReference type="AlphaFoldDB" id="A0A6A5XA88"/>
<dbReference type="Proteomes" id="UP000799778">
    <property type="component" value="Unassembled WGS sequence"/>
</dbReference>
<keyword evidence="2" id="KW-1133">Transmembrane helix</keyword>
<keyword evidence="2" id="KW-0812">Transmembrane</keyword>
<dbReference type="OrthoDB" id="5215637at2759"/>
<organism evidence="4 5">
    <name type="scientific">Aaosphaeria arxii CBS 175.79</name>
    <dbReference type="NCBI Taxonomy" id="1450172"/>
    <lineage>
        <taxon>Eukaryota</taxon>
        <taxon>Fungi</taxon>
        <taxon>Dikarya</taxon>
        <taxon>Ascomycota</taxon>
        <taxon>Pezizomycotina</taxon>
        <taxon>Dothideomycetes</taxon>
        <taxon>Pleosporomycetidae</taxon>
        <taxon>Pleosporales</taxon>
        <taxon>Pleosporales incertae sedis</taxon>
        <taxon>Aaosphaeria</taxon>
    </lineage>
</organism>
<evidence type="ECO:0008006" key="6">
    <source>
        <dbReference type="Google" id="ProtNLM"/>
    </source>
</evidence>
<feature type="chain" id="PRO_5025345402" description="Mid2 domain-containing protein" evidence="3">
    <location>
        <begin position="21"/>
        <end position="304"/>
    </location>
</feature>
<gene>
    <name evidence="4" type="ORF">BU24DRAFT_496728</name>
</gene>
<dbReference type="RefSeq" id="XP_033378237.1">
    <property type="nucleotide sequence ID" value="XM_033534211.1"/>
</dbReference>
<evidence type="ECO:0000256" key="1">
    <source>
        <dbReference type="SAM" id="MobiDB-lite"/>
    </source>
</evidence>
<proteinExistence type="predicted"/>
<evidence type="ECO:0000313" key="4">
    <source>
        <dbReference type="EMBL" id="KAF2009898.1"/>
    </source>
</evidence>
<reference evidence="4" key="1">
    <citation type="journal article" date="2020" name="Stud. Mycol.">
        <title>101 Dothideomycetes genomes: a test case for predicting lifestyles and emergence of pathogens.</title>
        <authorList>
            <person name="Haridas S."/>
            <person name="Albert R."/>
            <person name="Binder M."/>
            <person name="Bloem J."/>
            <person name="Labutti K."/>
            <person name="Salamov A."/>
            <person name="Andreopoulos B."/>
            <person name="Baker S."/>
            <person name="Barry K."/>
            <person name="Bills G."/>
            <person name="Bluhm B."/>
            <person name="Cannon C."/>
            <person name="Castanera R."/>
            <person name="Culley D."/>
            <person name="Daum C."/>
            <person name="Ezra D."/>
            <person name="Gonzalez J."/>
            <person name="Henrissat B."/>
            <person name="Kuo A."/>
            <person name="Liang C."/>
            <person name="Lipzen A."/>
            <person name="Lutzoni F."/>
            <person name="Magnuson J."/>
            <person name="Mondo S."/>
            <person name="Nolan M."/>
            <person name="Ohm R."/>
            <person name="Pangilinan J."/>
            <person name="Park H.-J."/>
            <person name="Ramirez L."/>
            <person name="Alfaro M."/>
            <person name="Sun H."/>
            <person name="Tritt A."/>
            <person name="Yoshinaga Y."/>
            <person name="Zwiers L.-H."/>
            <person name="Turgeon B."/>
            <person name="Goodwin S."/>
            <person name="Spatafora J."/>
            <person name="Crous P."/>
            <person name="Grigoriev I."/>
        </authorList>
    </citation>
    <scope>NUCLEOTIDE SEQUENCE</scope>
    <source>
        <strain evidence="4">CBS 175.79</strain>
    </source>
</reference>
<keyword evidence="2" id="KW-0472">Membrane</keyword>
<name>A0A6A5XA88_9PLEO</name>
<protein>
    <recommendedName>
        <fullName evidence="6">Mid2 domain-containing protein</fullName>
    </recommendedName>
</protein>